<dbReference type="AlphaFoldDB" id="A0A8S2VG51"/>
<proteinExistence type="predicted"/>
<reference evidence="1" key="1">
    <citation type="submission" date="2021-02" db="EMBL/GenBank/DDBJ databases">
        <authorList>
            <person name="Nowell W R."/>
        </authorList>
    </citation>
    <scope>NUCLEOTIDE SEQUENCE</scope>
</reference>
<sequence>ECDYQGDVDDEEKGALCLQPRTFLRSKPKSEQASILFEGVVATGQFPTRFDCMSKNQQLMFADMDWCNIYHVCVGSRD</sequence>
<name>A0A8S2VG51_9BILA</name>
<protein>
    <submittedName>
        <fullName evidence="1">Uncharacterized protein</fullName>
    </submittedName>
</protein>
<organism evidence="1 2">
    <name type="scientific">Rotaria magnacalcarata</name>
    <dbReference type="NCBI Taxonomy" id="392030"/>
    <lineage>
        <taxon>Eukaryota</taxon>
        <taxon>Metazoa</taxon>
        <taxon>Spiralia</taxon>
        <taxon>Gnathifera</taxon>
        <taxon>Rotifera</taxon>
        <taxon>Eurotatoria</taxon>
        <taxon>Bdelloidea</taxon>
        <taxon>Philodinida</taxon>
        <taxon>Philodinidae</taxon>
        <taxon>Rotaria</taxon>
    </lineage>
</organism>
<comment type="caution">
    <text evidence="1">The sequence shown here is derived from an EMBL/GenBank/DDBJ whole genome shotgun (WGS) entry which is preliminary data.</text>
</comment>
<accession>A0A8S2VG51</accession>
<feature type="non-terminal residue" evidence="1">
    <location>
        <position position="1"/>
    </location>
</feature>
<dbReference type="EMBL" id="CAJOBJ010054801">
    <property type="protein sequence ID" value="CAF4390933.1"/>
    <property type="molecule type" value="Genomic_DNA"/>
</dbReference>
<gene>
    <name evidence="1" type="ORF">GIL414_LOCUS29727</name>
</gene>
<evidence type="ECO:0000313" key="1">
    <source>
        <dbReference type="EMBL" id="CAF4390933.1"/>
    </source>
</evidence>
<feature type="non-terminal residue" evidence="1">
    <location>
        <position position="78"/>
    </location>
</feature>
<evidence type="ECO:0000313" key="2">
    <source>
        <dbReference type="Proteomes" id="UP000681720"/>
    </source>
</evidence>
<dbReference type="Proteomes" id="UP000681720">
    <property type="component" value="Unassembled WGS sequence"/>
</dbReference>